<reference evidence="1 2" key="1">
    <citation type="submission" date="2018-11" db="EMBL/GenBank/DDBJ databases">
        <authorList>
            <consortium name="Pathogen Informatics"/>
        </authorList>
    </citation>
    <scope>NUCLEOTIDE SEQUENCE [LARGE SCALE GENOMIC DNA]</scope>
</reference>
<keyword evidence="2" id="KW-1185">Reference proteome</keyword>
<organism evidence="1 2">
    <name type="scientific">Gongylonema pulchrum</name>
    <dbReference type="NCBI Taxonomy" id="637853"/>
    <lineage>
        <taxon>Eukaryota</taxon>
        <taxon>Metazoa</taxon>
        <taxon>Ecdysozoa</taxon>
        <taxon>Nematoda</taxon>
        <taxon>Chromadorea</taxon>
        <taxon>Rhabditida</taxon>
        <taxon>Spirurina</taxon>
        <taxon>Spiruromorpha</taxon>
        <taxon>Spiruroidea</taxon>
        <taxon>Gongylonematidae</taxon>
        <taxon>Gongylonema</taxon>
    </lineage>
</organism>
<name>A0A3P6SZI2_9BILA</name>
<dbReference type="EMBL" id="UYRT01022005">
    <property type="protein sequence ID" value="VDK60324.1"/>
    <property type="molecule type" value="Genomic_DNA"/>
</dbReference>
<sequence>MHYAAALAGNPICSSESFHLLLESGAHEHIVDGEGYLADNYRRTPNLLDMEAIKEMNMCWFLFSGLMRILSVVMLLEECLL</sequence>
<dbReference type="Proteomes" id="UP000271098">
    <property type="component" value="Unassembled WGS sequence"/>
</dbReference>
<dbReference type="OrthoDB" id="5876368at2759"/>
<protein>
    <submittedName>
        <fullName evidence="1">Uncharacterized protein</fullName>
    </submittedName>
</protein>
<evidence type="ECO:0000313" key="2">
    <source>
        <dbReference type="Proteomes" id="UP000271098"/>
    </source>
</evidence>
<accession>A0A3P6SZI2</accession>
<proteinExistence type="predicted"/>
<evidence type="ECO:0000313" key="1">
    <source>
        <dbReference type="EMBL" id="VDK60324.1"/>
    </source>
</evidence>
<gene>
    <name evidence="1" type="ORF">GPUH_LOCUS7976</name>
</gene>
<dbReference type="AlphaFoldDB" id="A0A3P6SZI2"/>